<dbReference type="InterPro" id="IPR001173">
    <property type="entry name" value="Glyco_trans_2-like"/>
</dbReference>
<feature type="domain" description="Glycosyltransferase 2-like" evidence="1">
    <location>
        <begin position="7"/>
        <end position="121"/>
    </location>
</feature>
<dbReference type="PANTHER" id="PTHR22916:SF3">
    <property type="entry name" value="UDP-GLCNAC:BETAGAL BETA-1,3-N-ACETYLGLUCOSAMINYLTRANSFERASE-LIKE PROTEIN 1"/>
    <property type="match status" value="1"/>
</dbReference>
<dbReference type="GO" id="GO:0016758">
    <property type="term" value="F:hexosyltransferase activity"/>
    <property type="evidence" value="ECO:0007669"/>
    <property type="project" value="UniProtKB-ARBA"/>
</dbReference>
<keyword evidence="3" id="KW-1185">Reference proteome</keyword>
<accession>A0A2I7SE15</accession>
<evidence type="ECO:0000313" key="3">
    <source>
        <dbReference type="Proteomes" id="UP000236592"/>
    </source>
</evidence>
<dbReference type="RefSeq" id="WP_102994259.1">
    <property type="nucleotide sequence ID" value="NZ_CP025938.1"/>
</dbReference>
<dbReference type="AlphaFoldDB" id="A0A2I7SE15"/>
<dbReference type="Pfam" id="PF00535">
    <property type="entry name" value="Glycos_transf_2"/>
    <property type="match status" value="1"/>
</dbReference>
<dbReference type="SUPFAM" id="SSF53448">
    <property type="entry name" value="Nucleotide-diphospho-sugar transferases"/>
    <property type="match status" value="1"/>
</dbReference>
<proteinExistence type="predicted"/>
<dbReference type="EMBL" id="CP025938">
    <property type="protein sequence ID" value="AUS04137.1"/>
    <property type="molecule type" value="Genomic_DNA"/>
</dbReference>
<name>A0A2I7SE15_9FLAO</name>
<protein>
    <recommendedName>
        <fullName evidence="1">Glycosyltransferase 2-like domain-containing protein</fullName>
    </recommendedName>
</protein>
<dbReference type="PANTHER" id="PTHR22916">
    <property type="entry name" value="GLYCOSYLTRANSFERASE"/>
    <property type="match status" value="1"/>
</dbReference>
<dbReference type="Proteomes" id="UP000236592">
    <property type="component" value="Chromosome"/>
</dbReference>
<organism evidence="2 3">
    <name type="scientific">Pseudotamlana carrageenivorans</name>
    <dbReference type="NCBI Taxonomy" id="2069432"/>
    <lineage>
        <taxon>Bacteria</taxon>
        <taxon>Pseudomonadati</taxon>
        <taxon>Bacteroidota</taxon>
        <taxon>Flavobacteriia</taxon>
        <taxon>Flavobacteriales</taxon>
        <taxon>Flavobacteriaceae</taxon>
        <taxon>Pseudotamlana</taxon>
    </lineage>
</organism>
<dbReference type="OrthoDB" id="597270at2"/>
<evidence type="ECO:0000259" key="1">
    <source>
        <dbReference type="Pfam" id="PF00535"/>
    </source>
</evidence>
<dbReference type="KEGG" id="taj:C1A40_00975"/>
<sequence>MNSPLVSIIIPTFNRAHLIGETLDSVLAQTYTNWECIVVDDGSTDDTYKVLNSYCLKDSRFKYFKCPKNRLKGANSARNYGLEQSKGKYVNWFDSDDVMGQDFILRKVTVVEKEALDFAISYSLDFDSKGQKKPMFEFDNIGKSLTLKNYISSQINWVTMDVIVLKSSLKNLRFNEVLKSSQEYNFFSRYLIQYPKGKFINECLAYRRVHPNSIQEKLKITPLNRKRELLINDLVLLDDIKEKAPKNIIKIVLKRIIKLNYGFQEKGVINKLQIQVFLTLLKFGYFRKALNYSFWVTSNFLLGKGYCFIRSNFS</sequence>
<dbReference type="CDD" id="cd00761">
    <property type="entry name" value="Glyco_tranf_GTA_type"/>
    <property type="match status" value="1"/>
</dbReference>
<dbReference type="InterPro" id="IPR029044">
    <property type="entry name" value="Nucleotide-diphossugar_trans"/>
</dbReference>
<reference evidence="3" key="1">
    <citation type="submission" date="2018-01" db="EMBL/GenBank/DDBJ databases">
        <title>Complete genome of Tamlana sp. UJ94.</title>
        <authorList>
            <person name="Jung J."/>
            <person name="Chung D."/>
            <person name="Bae S.S."/>
            <person name="Baek K."/>
        </authorList>
    </citation>
    <scope>NUCLEOTIDE SEQUENCE [LARGE SCALE GENOMIC DNA]</scope>
    <source>
        <strain evidence="3">UJ94</strain>
    </source>
</reference>
<dbReference type="Gene3D" id="3.90.550.10">
    <property type="entry name" value="Spore Coat Polysaccharide Biosynthesis Protein SpsA, Chain A"/>
    <property type="match status" value="1"/>
</dbReference>
<evidence type="ECO:0000313" key="2">
    <source>
        <dbReference type="EMBL" id="AUS04137.1"/>
    </source>
</evidence>
<gene>
    <name evidence="2" type="ORF">C1A40_00975</name>
</gene>